<dbReference type="InterPro" id="IPR050219">
    <property type="entry name" value="DnaG_primase"/>
</dbReference>
<dbReference type="Gene3D" id="3.90.580.10">
    <property type="entry name" value="Zinc finger, CHC2-type domain"/>
    <property type="match status" value="1"/>
</dbReference>
<evidence type="ECO:0000256" key="8">
    <source>
        <dbReference type="ARBA" id="ARBA00022833"/>
    </source>
</evidence>
<keyword evidence="5 12" id="KW-0235">DNA replication</keyword>
<dbReference type="InterPro" id="IPR013173">
    <property type="entry name" value="DNA_primase_DnaG_DnaB-bd_dom"/>
</dbReference>
<dbReference type="SMART" id="SM00766">
    <property type="entry name" value="DnaG_DnaB_bind"/>
    <property type="match status" value="1"/>
</dbReference>
<keyword evidence="6 12" id="KW-0479">Metal-binding</keyword>
<dbReference type="GO" id="GO:0008270">
    <property type="term" value="F:zinc ion binding"/>
    <property type="evidence" value="ECO:0007669"/>
    <property type="project" value="UniProtKB-UniRule"/>
</dbReference>
<feature type="region of interest" description="Disordered" evidence="15">
    <location>
        <begin position="444"/>
        <end position="469"/>
    </location>
</feature>
<dbReference type="GO" id="GO:0000428">
    <property type="term" value="C:DNA-directed RNA polymerase complex"/>
    <property type="evidence" value="ECO:0007669"/>
    <property type="project" value="UniProtKB-KW"/>
</dbReference>
<reference evidence="17 18" key="1">
    <citation type="submission" date="2016-06" db="EMBL/GenBank/DDBJ databases">
        <authorList>
            <person name="Kjaerup R.B."/>
            <person name="Dalgaard T.S."/>
            <person name="Juul-Madsen H.R."/>
        </authorList>
    </citation>
    <scope>NUCLEOTIDE SEQUENCE [LARGE SCALE GENOMIC DNA]</scope>
    <source>
        <strain evidence="17 18">DSM 43821</strain>
    </source>
</reference>
<keyword evidence="7 12" id="KW-0863">Zinc-finger</keyword>
<dbReference type="PROSITE" id="PS50880">
    <property type="entry name" value="TOPRIM"/>
    <property type="match status" value="1"/>
</dbReference>
<dbReference type="PIRSF" id="PIRSF002811">
    <property type="entry name" value="DnaG"/>
    <property type="match status" value="1"/>
</dbReference>
<keyword evidence="9" id="KW-0460">Magnesium</keyword>
<keyword evidence="8 12" id="KW-0862">Zinc</keyword>
<name>A0A1C4WN75_9ACTN</name>
<evidence type="ECO:0000313" key="17">
    <source>
        <dbReference type="EMBL" id="SCE97660.1"/>
    </source>
</evidence>
<evidence type="ECO:0000256" key="12">
    <source>
        <dbReference type="HAMAP-Rule" id="MF_00974"/>
    </source>
</evidence>
<gene>
    <name evidence="12" type="primary">dnaG</name>
    <name evidence="17" type="ORF">GA0074696_2002</name>
</gene>
<dbReference type="GO" id="GO:0006269">
    <property type="term" value="P:DNA replication, synthesis of primer"/>
    <property type="evidence" value="ECO:0007669"/>
    <property type="project" value="UniProtKB-UniRule"/>
</dbReference>
<evidence type="ECO:0000256" key="15">
    <source>
        <dbReference type="SAM" id="MobiDB-lite"/>
    </source>
</evidence>
<dbReference type="HAMAP" id="MF_00974">
    <property type="entry name" value="DNA_primase_DnaG"/>
    <property type="match status" value="1"/>
</dbReference>
<comment type="function">
    <text evidence="12 13">RNA polymerase that catalyzes the synthesis of short RNA molecules used as primers for DNA polymerase during DNA replication.</text>
</comment>
<evidence type="ECO:0000256" key="7">
    <source>
        <dbReference type="ARBA" id="ARBA00022771"/>
    </source>
</evidence>
<evidence type="ECO:0000256" key="6">
    <source>
        <dbReference type="ARBA" id="ARBA00022723"/>
    </source>
</evidence>
<comment type="domain">
    <text evidence="12">Contains an N-terminal zinc-binding domain, a central core domain that contains the primase activity, and a C-terminal DnaB-binding domain.</text>
</comment>
<dbReference type="InterPro" id="IPR006295">
    <property type="entry name" value="DNA_primase_DnaG"/>
</dbReference>
<evidence type="ECO:0000256" key="3">
    <source>
        <dbReference type="ARBA" id="ARBA00022679"/>
    </source>
</evidence>
<dbReference type="InterPro" id="IPR013264">
    <property type="entry name" value="DNAG_N"/>
</dbReference>
<dbReference type="InterPro" id="IPR036977">
    <property type="entry name" value="DNA_primase_Znf_CHC2"/>
</dbReference>
<keyword evidence="11 12" id="KW-0804">Transcription</keyword>
<keyword evidence="1 12" id="KW-0240">DNA-directed RNA polymerase</keyword>
<proteinExistence type="inferred from homology"/>
<dbReference type="PANTHER" id="PTHR30313:SF2">
    <property type="entry name" value="DNA PRIMASE"/>
    <property type="match status" value="1"/>
</dbReference>
<dbReference type="GO" id="GO:0003677">
    <property type="term" value="F:DNA binding"/>
    <property type="evidence" value="ECO:0007669"/>
    <property type="project" value="UniProtKB-KW"/>
</dbReference>
<dbReference type="SUPFAM" id="SSF56731">
    <property type="entry name" value="DNA primase core"/>
    <property type="match status" value="1"/>
</dbReference>
<keyword evidence="2 12" id="KW-0639">Primosome</keyword>
<dbReference type="InterPro" id="IPR019475">
    <property type="entry name" value="DNA_primase_DnaB-bd"/>
</dbReference>
<sequence>MAGRIRDEDIALVRERTSIAEVISDTVTLKSAGGGNLKGLCPFHDEKSPSFNVSPARNVWYCFGCGAGGDAIKFLMDAEHLSFIESVERLAARAGIQLRYVEGDNAAPRPRPQQGQKQRLVAAHAAAVEFYQARLTTAAARPAREFLAQRGFDRAAAQRYGCGFAPDAWDLLTKHLRQQGFSHDELVTGGLSRPSRSGTLIDRFRRRLMWPIRDITGDVIGFGARKLFDDDDGPKYLNTPETPIYKKSHVLYGIDQAKREIAKQGKVVVVEGYTDVMACHLADVPTAVATCGTAFGGDHIAVLRRLLLDTDAVAGEIIFTFDGDAAGQKAALRAFEDDQRFVGRTFIAVSPDNMDPCELRLAKGDLAVRDLVARREPLVDFALRHVINRYDLDTVDGRVEAMRRAAPLVAKIKDREKRPEYVRKLAGDLGMEIEPVQRAVLAADATPTAERRSPASNRSTAAPVPAVDSPQSMVEREALKLALQEPVLAGPMFDAVDAPEYRHPVHAAVRAAIAAAGGAAAATAGAVWIESVRDACEDLAARALVGELAVEPLRIDGEPDPRYVSITVARLQWGSVTARIRDLKSKIQRVNPVNNKDEYFALFGELLSLEQHARALREQAAGGL</sequence>
<keyword evidence="3 12" id="KW-0808">Transferase</keyword>
<dbReference type="AlphaFoldDB" id="A0A1C4WN75"/>
<dbReference type="InterPro" id="IPR002694">
    <property type="entry name" value="Znf_CHC2"/>
</dbReference>
<comment type="subunit">
    <text evidence="12">Monomer. Interacts with DnaB.</text>
</comment>
<evidence type="ECO:0000256" key="5">
    <source>
        <dbReference type="ARBA" id="ARBA00022705"/>
    </source>
</evidence>
<dbReference type="SMART" id="SM00493">
    <property type="entry name" value="TOPRIM"/>
    <property type="match status" value="1"/>
</dbReference>
<evidence type="ECO:0000313" key="18">
    <source>
        <dbReference type="Proteomes" id="UP000198228"/>
    </source>
</evidence>
<dbReference type="Pfam" id="PF13662">
    <property type="entry name" value="Toprim_4"/>
    <property type="match status" value="1"/>
</dbReference>
<dbReference type="InterPro" id="IPR006171">
    <property type="entry name" value="TOPRIM_dom"/>
</dbReference>
<feature type="domain" description="Toprim" evidence="16">
    <location>
        <begin position="265"/>
        <end position="351"/>
    </location>
</feature>
<evidence type="ECO:0000256" key="9">
    <source>
        <dbReference type="ARBA" id="ARBA00022842"/>
    </source>
</evidence>
<dbReference type="EC" id="2.7.7.101" evidence="12"/>
<evidence type="ECO:0000256" key="4">
    <source>
        <dbReference type="ARBA" id="ARBA00022695"/>
    </source>
</evidence>
<evidence type="ECO:0000256" key="10">
    <source>
        <dbReference type="ARBA" id="ARBA00023125"/>
    </source>
</evidence>
<dbReference type="InterPro" id="IPR030846">
    <property type="entry name" value="DnaG_bac"/>
</dbReference>
<evidence type="ECO:0000256" key="13">
    <source>
        <dbReference type="PIRNR" id="PIRNR002811"/>
    </source>
</evidence>
<dbReference type="InterPro" id="IPR034151">
    <property type="entry name" value="TOPRIM_DnaG_bac"/>
</dbReference>
<comment type="cofactor">
    <cofactor evidence="12 13 14">
        <name>Zn(2+)</name>
        <dbReference type="ChEBI" id="CHEBI:29105"/>
    </cofactor>
    <text evidence="12 13 14">Binds 1 zinc ion per monomer.</text>
</comment>
<dbReference type="SMART" id="SM00400">
    <property type="entry name" value="ZnF_CHCC"/>
    <property type="match status" value="1"/>
</dbReference>
<feature type="zinc finger region" description="CHC2-type" evidence="12 14">
    <location>
        <begin position="41"/>
        <end position="65"/>
    </location>
</feature>
<dbReference type="Gene3D" id="3.90.980.10">
    <property type="entry name" value="DNA primase, catalytic core, N-terminal domain"/>
    <property type="match status" value="1"/>
</dbReference>
<dbReference type="FunFam" id="3.90.580.10:FF:000001">
    <property type="entry name" value="DNA primase"/>
    <property type="match status" value="1"/>
</dbReference>
<dbReference type="Pfam" id="PF08278">
    <property type="entry name" value="DnaG_DnaB_bind"/>
    <property type="match status" value="1"/>
</dbReference>
<comment type="similarity">
    <text evidence="12 13">Belongs to the DnaG primase family.</text>
</comment>
<dbReference type="Proteomes" id="UP000198228">
    <property type="component" value="Chromosome I"/>
</dbReference>
<protein>
    <recommendedName>
        <fullName evidence="12 13">DNA primase</fullName>
        <ecNumber evidence="12">2.7.7.101</ecNumber>
    </recommendedName>
</protein>
<dbReference type="InterPro" id="IPR037068">
    <property type="entry name" value="DNA_primase_core_N_sf"/>
</dbReference>
<dbReference type="GO" id="GO:1990077">
    <property type="term" value="C:primosome complex"/>
    <property type="evidence" value="ECO:0007669"/>
    <property type="project" value="UniProtKB-KW"/>
</dbReference>
<evidence type="ECO:0000256" key="1">
    <source>
        <dbReference type="ARBA" id="ARBA00022478"/>
    </source>
</evidence>
<dbReference type="Pfam" id="PF08275">
    <property type="entry name" value="DNAG_N"/>
    <property type="match status" value="1"/>
</dbReference>
<dbReference type="PANTHER" id="PTHR30313">
    <property type="entry name" value="DNA PRIMASE"/>
    <property type="match status" value="1"/>
</dbReference>
<comment type="catalytic activity">
    <reaction evidence="12">
        <text>ssDNA + n NTP = ssDNA/pppN(pN)n-1 hybrid + (n-1) diphosphate.</text>
        <dbReference type="EC" id="2.7.7.101"/>
    </reaction>
</comment>
<keyword evidence="4 12" id="KW-0548">Nucleotidyltransferase</keyword>
<keyword evidence="10 12" id="KW-0238">DNA-binding</keyword>
<organism evidence="17 18">
    <name type="scientific">Micromonospora purpureochromogenes</name>
    <dbReference type="NCBI Taxonomy" id="47872"/>
    <lineage>
        <taxon>Bacteria</taxon>
        <taxon>Bacillati</taxon>
        <taxon>Actinomycetota</taxon>
        <taxon>Actinomycetes</taxon>
        <taxon>Micromonosporales</taxon>
        <taxon>Micromonosporaceae</taxon>
        <taxon>Micromonospora</taxon>
    </lineage>
</organism>
<dbReference type="CDD" id="cd03364">
    <property type="entry name" value="TOPRIM_DnaG_primases"/>
    <property type="match status" value="1"/>
</dbReference>
<dbReference type="Pfam" id="PF01807">
    <property type="entry name" value="Zn_ribbon_DnaG"/>
    <property type="match status" value="1"/>
</dbReference>
<dbReference type="SUPFAM" id="SSF57783">
    <property type="entry name" value="Zinc beta-ribbon"/>
    <property type="match status" value="1"/>
</dbReference>
<dbReference type="GO" id="GO:0005737">
    <property type="term" value="C:cytoplasm"/>
    <property type="evidence" value="ECO:0007669"/>
    <property type="project" value="TreeGrafter"/>
</dbReference>
<evidence type="ECO:0000256" key="11">
    <source>
        <dbReference type="ARBA" id="ARBA00023163"/>
    </source>
</evidence>
<dbReference type="Pfam" id="PF10410">
    <property type="entry name" value="DnaB_bind"/>
    <property type="match status" value="1"/>
</dbReference>
<dbReference type="NCBIfam" id="TIGR01391">
    <property type="entry name" value="dnaG"/>
    <property type="match status" value="1"/>
</dbReference>
<evidence type="ECO:0000259" key="16">
    <source>
        <dbReference type="PROSITE" id="PS50880"/>
    </source>
</evidence>
<dbReference type="GO" id="GO:0003899">
    <property type="term" value="F:DNA-directed RNA polymerase activity"/>
    <property type="evidence" value="ECO:0007669"/>
    <property type="project" value="UniProtKB-UniRule"/>
</dbReference>
<dbReference type="Gene3D" id="3.40.1360.10">
    <property type="match status" value="1"/>
</dbReference>
<accession>A0A1C4WN75</accession>
<dbReference type="FunFam" id="3.90.980.10:FF:000001">
    <property type="entry name" value="DNA primase"/>
    <property type="match status" value="1"/>
</dbReference>
<evidence type="ECO:0000256" key="2">
    <source>
        <dbReference type="ARBA" id="ARBA00022515"/>
    </source>
</evidence>
<dbReference type="EMBL" id="LT607410">
    <property type="protein sequence ID" value="SCE97660.1"/>
    <property type="molecule type" value="Genomic_DNA"/>
</dbReference>
<evidence type="ECO:0000256" key="14">
    <source>
        <dbReference type="PIRSR" id="PIRSR002811-1"/>
    </source>
</evidence>